<evidence type="ECO:0008006" key="3">
    <source>
        <dbReference type="Google" id="ProtNLM"/>
    </source>
</evidence>
<sequence>MILFENSIIKLDYTPATDILDVKYPDLHLYILPEIKHSIDILVDTVKNYDVKKVLIDSTDTVMSVTAEESREIATHMAFSLASTRLQKLARLQSLDNTVETRAKSTIQYFNKSQMLPFELQNFSDRTVALAWLQS</sequence>
<protein>
    <recommendedName>
        <fullName evidence="3">STAS/SEC14 domain-containing protein</fullName>
    </recommendedName>
</protein>
<evidence type="ECO:0000313" key="2">
    <source>
        <dbReference type="Proteomes" id="UP001597374"/>
    </source>
</evidence>
<reference evidence="2" key="1">
    <citation type="journal article" date="2019" name="Int. J. Syst. Evol. Microbiol.">
        <title>The Global Catalogue of Microorganisms (GCM) 10K type strain sequencing project: providing services to taxonomists for standard genome sequencing and annotation.</title>
        <authorList>
            <consortium name="The Broad Institute Genomics Platform"/>
            <consortium name="The Broad Institute Genome Sequencing Center for Infectious Disease"/>
            <person name="Wu L."/>
            <person name="Ma J."/>
        </authorList>
    </citation>
    <scope>NUCLEOTIDE SEQUENCE [LARGE SCALE GENOMIC DNA]</scope>
    <source>
        <strain evidence="2">CGMCC 4.1782</strain>
    </source>
</reference>
<accession>A0ABW5D1W8</accession>
<comment type="caution">
    <text evidence="1">The sequence shown here is derived from an EMBL/GenBank/DDBJ whole genome shotgun (WGS) entry which is preliminary data.</text>
</comment>
<dbReference type="Proteomes" id="UP001597374">
    <property type="component" value="Unassembled WGS sequence"/>
</dbReference>
<name>A0ABW5D1W8_9BACT</name>
<dbReference type="RefSeq" id="WP_250431386.1">
    <property type="nucleotide sequence ID" value="NZ_JALPRR010000003.1"/>
</dbReference>
<proteinExistence type="predicted"/>
<dbReference type="EMBL" id="JBHUIM010000002">
    <property type="protein sequence ID" value="MFD2248038.1"/>
    <property type="molecule type" value="Genomic_DNA"/>
</dbReference>
<keyword evidence="2" id="KW-1185">Reference proteome</keyword>
<gene>
    <name evidence="1" type="ORF">ACFSKP_17345</name>
</gene>
<evidence type="ECO:0000313" key="1">
    <source>
        <dbReference type="EMBL" id="MFD2248038.1"/>
    </source>
</evidence>
<organism evidence="1 2">
    <name type="scientific">Pontibacter ruber</name>
    <dbReference type="NCBI Taxonomy" id="1343895"/>
    <lineage>
        <taxon>Bacteria</taxon>
        <taxon>Pseudomonadati</taxon>
        <taxon>Bacteroidota</taxon>
        <taxon>Cytophagia</taxon>
        <taxon>Cytophagales</taxon>
        <taxon>Hymenobacteraceae</taxon>
        <taxon>Pontibacter</taxon>
    </lineage>
</organism>